<feature type="transmembrane region" description="Helical" evidence="1">
    <location>
        <begin position="249"/>
        <end position="272"/>
    </location>
</feature>
<comment type="caution">
    <text evidence="2">The sequence shown here is derived from an EMBL/GenBank/DDBJ whole genome shotgun (WGS) entry which is preliminary data.</text>
</comment>
<evidence type="ECO:0000313" key="2">
    <source>
        <dbReference type="EMBL" id="MCL1124038.1"/>
    </source>
</evidence>
<protein>
    <submittedName>
        <fullName evidence="2">Metal transporter</fullName>
    </submittedName>
</protein>
<evidence type="ECO:0000256" key="1">
    <source>
        <dbReference type="SAM" id="Phobius"/>
    </source>
</evidence>
<feature type="transmembrane region" description="Helical" evidence="1">
    <location>
        <begin position="118"/>
        <end position="138"/>
    </location>
</feature>
<dbReference type="EMBL" id="JAKIKS010000016">
    <property type="protein sequence ID" value="MCL1124038.1"/>
    <property type="molecule type" value="Genomic_DNA"/>
</dbReference>
<feature type="transmembrane region" description="Helical" evidence="1">
    <location>
        <begin position="208"/>
        <end position="229"/>
    </location>
</feature>
<feature type="transmembrane region" description="Helical" evidence="1">
    <location>
        <begin position="352"/>
        <end position="371"/>
    </location>
</feature>
<feature type="transmembrane region" description="Helical" evidence="1">
    <location>
        <begin position="378"/>
        <end position="397"/>
    </location>
</feature>
<sequence length="509" mass="56027">MLYLAASCIALLLGPVFYRFFTTGTGLQKGLDGFIFVSLGGLVLIHILPELLEHGGLLSILFLFIGMWGPSASERLFHKYSNLTHNITLFLGVSGLLLHTLTDGGAMVLAQQAGNSSLLALGVILHRLPIGLAIWWLLKPQVGTRWAIAVLTAMMLLTSVGYFAGEQLLAHLSLDNTVYLQAFVTGSILHVVIHQPHAHSKPDHQGKYEYQAGIGSLLGIGLLFGLMLMGSDGHEHNHHAGFVPQLLQWMLTIAPILLICYLAAGVRYALGLTPNIKHPKLKWIQSLIGPETLLITGLLLGPWLALFQAVGILCITGYLTYAKVIPNTATFNSNDTFWKFGLSHIVDRSAPWVLLSLILVNLISYPSVLLIQPIWQVIILALFLFPMRFCPIGAAVLSLSLAYGGWSISAILLPLLAAPLINITQLKQMRPAQRIILAGLIIFFITLAQWINPQWHAIFNLPEWVNALALVLLSLLFSISLLRLGPRKFLLSLVIFTPKPHIHEQQQHH</sequence>
<feature type="transmembrane region" description="Helical" evidence="1">
    <location>
        <begin position="145"/>
        <end position="165"/>
    </location>
</feature>
<feature type="transmembrane region" description="Helical" evidence="1">
    <location>
        <begin position="435"/>
        <end position="452"/>
    </location>
</feature>
<feature type="transmembrane region" description="Helical" evidence="1">
    <location>
        <begin position="293"/>
        <end position="319"/>
    </location>
</feature>
<dbReference type="Proteomes" id="UP001203423">
    <property type="component" value="Unassembled WGS sequence"/>
</dbReference>
<evidence type="ECO:0000313" key="3">
    <source>
        <dbReference type="Proteomes" id="UP001203423"/>
    </source>
</evidence>
<keyword evidence="1" id="KW-0472">Membrane</keyword>
<keyword evidence="3" id="KW-1185">Reference proteome</keyword>
<feature type="transmembrane region" description="Helical" evidence="1">
    <location>
        <begin position="403"/>
        <end position="423"/>
    </location>
</feature>
<name>A0ABT0L8K6_9GAMM</name>
<accession>A0ABT0L8K6</accession>
<proteinExistence type="predicted"/>
<feature type="transmembrane region" description="Helical" evidence="1">
    <location>
        <begin position="464"/>
        <end position="482"/>
    </location>
</feature>
<reference evidence="2 3" key="1">
    <citation type="submission" date="2022-01" db="EMBL/GenBank/DDBJ databases">
        <title>Whole genome-based taxonomy of the Shewanellaceae.</title>
        <authorList>
            <person name="Martin-Rodriguez A.J."/>
        </authorList>
    </citation>
    <scope>NUCLEOTIDE SEQUENCE [LARGE SCALE GENOMIC DNA]</scope>
    <source>
        <strain evidence="2 3">DSM 17177</strain>
    </source>
</reference>
<dbReference type="RefSeq" id="WP_248939318.1">
    <property type="nucleotide sequence ID" value="NZ_JAKIKS010000016.1"/>
</dbReference>
<gene>
    <name evidence="2" type="ORF">L2764_05995</name>
</gene>
<keyword evidence="1" id="KW-1133">Transmembrane helix</keyword>
<keyword evidence="1" id="KW-0812">Transmembrane</keyword>
<feature type="transmembrane region" description="Helical" evidence="1">
    <location>
        <begin position="35"/>
        <end position="68"/>
    </location>
</feature>
<feature type="transmembrane region" description="Helical" evidence="1">
    <location>
        <begin position="80"/>
        <end position="98"/>
    </location>
</feature>
<organism evidence="2 3">
    <name type="scientific">Shewanella surugensis</name>
    <dbReference type="NCBI Taxonomy" id="212020"/>
    <lineage>
        <taxon>Bacteria</taxon>
        <taxon>Pseudomonadati</taxon>
        <taxon>Pseudomonadota</taxon>
        <taxon>Gammaproteobacteria</taxon>
        <taxon>Alteromonadales</taxon>
        <taxon>Shewanellaceae</taxon>
        <taxon>Shewanella</taxon>
    </lineage>
</organism>